<evidence type="ECO:0000313" key="5">
    <source>
        <dbReference type="Proteomes" id="UP000185639"/>
    </source>
</evidence>
<dbReference type="PIRSF" id="PIRSF029218">
    <property type="entry name" value="ParE"/>
    <property type="match status" value="1"/>
</dbReference>
<evidence type="ECO:0000256" key="3">
    <source>
        <dbReference type="PIRNR" id="PIRNR029218"/>
    </source>
</evidence>
<dbReference type="Proteomes" id="UP000185639">
    <property type="component" value="Unassembled WGS sequence"/>
</dbReference>
<dbReference type="OrthoDB" id="516834at2"/>
<protein>
    <recommendedName>
        <fullName evidence="3">Toxin</fullName>
    </recommendedName>
</protein>
<dbReference type="EMBL" id="FTOH01000002">
    <property type="protein sequence ID" value="SIS55462.1"/>
    <property type="molecule type" value="Genomic_DNA"/>
</dbReference>
<dbReference type="Gene3D" id="3.30.2310.20">
    <property type="entry name" value="RelE-like"/>
    <property type="match status" value="1"/>
</dbReference>
<evidence type="ECO:0000256" key="2">
    <source>
        <dbReference type="ARBA" id="ARBA00022649"/>
    </source>
</evidence>
<comment type="similarity">
    <text evidence="1 3">Belongs to the RelE toxin family.</text>
</comment>
<evidence type="ECO:0000256" key="1">
    <source>
        <dbReference type="ARBA" id="ARBA00006226"/>
    </source>
</evidence>
<dbReference type="PANTHER" id="PTHR33755:SF9">
    <property type="entry name" value="TOXIN PARE1"/>
    <property type="match status" value="1"/>
</dbReference>
<dbReference type="Pfam" id="PF05016">
    <property type="entry name" value="ParE_toxin"/>
    <property type="match status" value="1"/>
</dbReference>
<dbReference type="InterPro" id="IPR028344">
    <property type="entry name" value="ParE1/4"/>
</dbReference>
<name>A0A1N7K1J4_9GAMM</name>
<keyword evidence="5" id="KW-1185">Reference proteome</keyword>
<dbReference type="InterPro" id="IPR051803">
    <property type="entry name" value="TA_system_RelE-like_toxin"/>
</dbReference>
<gene>
    <name evidence="4" type="ORF">SAMN05421686_102288</name>
</gene>
<evidence type="ECO:0000313" key="4">
    <source>
        <dbReference type="EMBL" id="SIS55462.1"/>
    </source>
</evidence>
<dbReference type="STRING" id="484498.SAMN05421686_102288"/>
<dbReference type="InterPro" id="IPR035093">
    <property type="entry name" value="RelE/ParE_toxin_dom_sf"/>
</dbReference>
<sequence length="100" mass="11536">MAHYSLTPAAQADLRHLKAYSDDRWGVRHTREYLMALRTSLQTLADNPGIGKHRPEVSASSYSFPFRRHVIYYLNADTGITIFAVLHKRMVPEKHLRSEV</sequence>
<dbReference type="PANTHER" id="PTHR33755">
    <property type="entry name" value="TOXIN PARE1-RELATED"/>
    <property type="match status" value="1"/>
</dbReference>
<keyword evidence="2" id="KW-1277">Toxin-antitoxin system</keyword>
<accession>A0A1N7K1J4</accession>
<reference evidence="5" key="1">
    <citation type="submission" date="2017-01" db="EMBL/GenBank/DDBJ databases">
        <authorList>
            <person name="Varghese N."/>
            <person name="Submissions S."/>
        </authorList>
    </citation>
    <scope>NUCLEOTIDE SEQUENCE [LARGE SCALE GENOMIC DNA]</scope>
    <source>
        <strain evidence="5">DSM 24913</strain>
    </source>
</reference>
<organism evidence="4 5">
    <name type="scientific">Thalassolituus maritimus</name>
    <dbReference type="NCBI Taxonomy" id="484498"/>
    <lineage>
        <taxon>Bacteria</taxon>
        <taxon>Pseudomonadati</taxon>
        <taxon>Pseudomonadota</taxon>
        <taxon>Gammaproteobacteria</taxon>
        <taxon>Oceanospirillales</taxon>
        <taxon>Oceanospirillaceae</taxon>
        <taxon>Thalassolituus</taxon>
    </lineage>
</organism>
<dbReference type="InterPro" id="IPR007712">
    <property type="entry name" value="RelE/ParE_toxin"/>
</dbReference>
<dbReference type="AlphaFoldDB" id="A0A1N7K1J4"/>
<proteinExistence type="inferred from homology"/>
<dbReference type="RefSeq" id="WP_076514420.1">
    <property type="nucleotide sequence ID" value="NZ_FTOH01000002.1"/>
</dbReference>